<comment type="caution">
    <text evidence="7">The sequence shown here is derived from an EMBL/GenBank/DDBJ whole genome shotgun (WGS) entry which is preliminary data.</text>
</comment>
<keyword evidence="4 6" id="KW-0472">Membrane</keyword>
<keyword evidence="3 6" id="KW-1133">Transmembrane helix</keyword>
<evidence type="ECO:0000256" key="4">
    <source>
        <dbReference type="ARBA" id="ARBA00023136"/>
    </source>
</evidence>
<feature type="transmembrane region" description="Helical" evidence="6">
    <location>
        <begin position="104"/>
        <end position="124"/>
    </location>
</feature>
<protein>
    <submittedName>
        <fullName evidence="7">Uncharacterized protein</fullName>
    </submittedName>
</protein>
<evidence type="ECO:0000256" key="3">
    <source>
        <dbReference type="ARBA" id="ARBA00022989"/>
    </source>
</evidence>
<organism evidence="7 8">
    <name type="scientific">Cytospora schulzeri</name>
    <dbReference type="NCBI Taxonomy" id="448051"/>
    <lineage>
        <taxon>Eukaryota</taxon>
        <taxon>Fungi</taxon>
        <taxon>Dikarya</taxon>
        <taxon>Ascomycota</taxon>
        <taxon>Pezizomycotina</taxon>
        <taxon>Sordariomycetes</taxon>
        <taxon>Sordariomycetidae</taxon>
        <taxon>Diaporthales</taxon>
        <taxon>Cytosporaceae</taxon>
        <taxon>Cytospora</taxon>
    </lineage>
</organism>
<proteinExistence type="predicted"/>
<gene>
    <name evidence="7" type="ORF">VMCG_04574</name>
</gene>
<evidence type="ECO:0000256" key="1">
    <source>
        <dbReference type="ARBA" id="ARBA00004141"/>
    </source>
</evidence>
<evidence type="ECO:0000313" key="8">
    <source>
        <dbReference type="Proteomes" id="UP000283895"/>
    </source>
</evidence>
<dbReference type="OrthoDB" id="10021397at2759"/>
<sequence>MQLFKRSKKPDQAANPPLDSSITVAPHPDSNPTTTGAEVESEKSPIGLTRTRTEDIVYPSGLKLTLLMVSVFVSMFLVALTFQAPNLAAQTVLPTQDVPIGTSLMLFSQLLSGAIFISIGQNVLDNELLENLAGIPGFDSSAILDSGATTITALPEPLKSVVLVVYNNALRRVFQVGLVMTCLTIFGAAAMEWRSVKKNDTAVRSGQDKETSVTAPSG</sequence>
<accession>A0A423WRU2</accession>
<evidence type="ECO:0000313" key="7">
    <source>
        <dbReference type="EMBL" id="ROW06202.1"/>
    </source>
</evidence>
<evidence type="ECO:0000256" key="6">
    <source>
        <dbReference type="SAM" id="Phobius"/>
    </source>
</evidence>
<dbReference type="EMBL" id="LKEA01000011">
    <property type="protein sequence ID" value="ROW06202.1"/>
    <property type="molecule type" value="Genomic_DNA"/>
</dbReference>
<feature type="region of interest" description="Disordered" evidence="5">
    <location>
        <begin position="1"/>
        <end position="46"/>
    </location>
</feature>
<dbReference type="Proteomes" id="UP000283895">
    <property type="component" value="Unassembled WGS sequence"/>
</dbReference>
<feature type="transmembrane region" description="Helical" evidence="6">
    <location>
        <begin position="64"/>
        <end position="84"/>
    </location>
</feature>
<dbReference type="GO" id="GO:0022857">
    <property type="term" value="F:transmembrane transporter activity"/>
    <property type="evidence" value="ECO:0007669"/>
    <property type="project" value="TreeGrafter"/>
</dbReference>
<dbReference type="PANTHER" id="PTHR23501">
    <property type="entry name" value="MAJOR FACILITATOR SUPERFAMILY"/>
    <property type="match status" value="1"/>
</dbReference>
<feature type="transmembrane region" description="Helical" evidence="6">
    <location>
        <begin position="173"/>
        <end position="191"/>
    </location>
</feature>
<keyword evidence="2 6" id="KW-0812">Transmembrane</keyword>
<evidence type="ECO:0000256" key="2">
    <source>
        <dbReference type="ARBA" id="ARBA00022692"/>
    </source>
</evidence>
<name>A0A423WRU2_9PEZI</name>
<keyword evidence="8" id="KW-1185">Reference proteome</keyword>
<evidence type="ECO:0000256" key="5">
    <source>
        <dbReference type="SAM" id="MobiDB-lite"/>
    </source>
</evidence>
<dbReference type="PANTHER" id="PTHR23501:SF153">
    <property type="entry name" value="AFLATOXIN EFFLUX PUMP, PUTATIVE-RELATED"/>
    <property type="match status" value="1"/>
</dbReference>
<dbReference type="GO" id="GO:0005886">
    <property type="term" value="C:plasma membrane"/>
    <property type="evidence" value="ECO:0007669"/>
    <property type="project" value="TreeGrafter"/>
</dbReference>
<dbReference type="AlphaFoldDB" id="A0A423WRU2"/>
<reference evidence="7 8" key="1">
    <citation type="submission" date="2015-09" db="EMBL/GenBank/DDBJ databases">
        <title>Host preference determinants of Valsa canker pathogens revealed by comparative genomics.</title>
        <authorList>
            <person name="Yin Z."/>
            <person name="Huang L."/>
        </authorList>
    </citation>
    <scope>NUCLEOTIDE SEQUENCE [LARGE SCALE GENOMIC DNA]</scope>
    <source>
        <strain evidence="7 8">03-1</strain>
    </source>
</reference>
<comment type="subcellular location">
    <subcellularLocation>
        <location evidence="1">Membrane</location>
        <topology evidence="1">Multi-pass membrane protein</topology>
    </subcellularLocation>
</comment>